<evidence type="ECO:0000313" key="2">
    <source>
        <dbReference type="EMBL" id="RHZ65673.1"/>
    </source>
</evidence>
<feature type="compositionally biased region" description="Polar residues" evidence="1">
    <location>
        <begin position="138"/>
        <end position="167"/>
    </location>
</feature>
<dbReference type="VEuPathDB" id="FungiDB:CDV56_108260"/>
<dbReference type="OrthoDB" id="4474853at2759"/>
<dbReference type="GeneID" id="38130234"/>
<gene>
    <name evidence="2" type="ORF">CDV56_108260</name>
</gene>
<name>A0A397HX60_ASPTH</name>
<proteinExistence type="predicted"/>
<dbReference type="STRING" id="41047.A0A397HX60"/>
<evidence type="ECO:0000313" key="3">
    <source>
        <dbReference type="Proteomes" id="UP000215305"/>
    </source>
</evidence>
<feature type="region of interest" description="Disordered" evidence="1">
    <location>
        <begin position="67"/>
        <end position="258"/>
    </location>
</feature>
<reference evidence="2" key="1">
    <citation type="submission" date="2018-08" db="EMBL/GenBank/DDBJ databases">
        <title>Draft genome sequence of azole-resistant Aspergillus thermomutatus (Neosartorya pseudofischeri) strain HMR AF 39, isolated from a human nasal aspirate.</title>
        <authorList>
            <person name="Parent-Michaud M."/>
            <person name="Dufresne P.J."/>
            <person name="Fournier E."/>
            <person name="Martineau C."/>
            <person name="Moreira S."/>
            <person name="Perkins V."/>
            <person name="De Repentigny L."/>
            <person name="Dufresne S.F."/>
        </authorList>
    </citation>
    <scope>NUCLEOTIDE SEQUENCE [LARGE SCALE GENOMIC DNA]</scope>
    <source>
        <strain evidence="2">HMR AF 39</strain>
    </source>
</reference>
<evidence type="ECO:0008006" key="4">
    <source>
        <dbReference type="Google" id="ProtNLM"/>
    </source>
</evidence>
<evidence type="ECO:0000256" key="1">
    <source>
        <dbReference type="SAM" id="MobiDB-lite"/>
    </source>
</evidence>
<sequence length="258" mass="29214">MPATRRAPIKWDDWKDKVMLLAVFEQMNMTSPDFKRLSKVMCGDYSADALKNRFKTLNKEAAAILRDRQRHAESPETTGEILPMMSGAVNGSDDNDVLVVREVALRSELTPPPSEPSPSMQSRRRPPQTQRVIPEAITPNSQPSSIGRHTQSNSVQYQHHSSLNYKSSVPRHPAGRPQCSHEATSSARPYSHPHNSPHIGSCGRGFPPRQQDQRWDQSHKAKKTGGRPFKPRNQNNRQRNIPQMTRVEINHGPVHTRF</sequence>
<dbReference type="EMBL" id="NKHU02000016">
    <property type="protein sequence ID" value="RHZ65673.1"/>
    <property type="molecule type" value="Genomic_DNA"/>
</dbReference>
<dbReference type="Proteomes" id="UP000215305">
    <property type="component" value="Unassembled WGS sequence"/>
</dbReference>
<organism evidence="2 3">
    <name type="scientific">Aspergillus thermomutatus</name>
    <name type="common">Neosartorya pseudofischeri</name>
    <dbReference type="NCBI Taxonomy" id="41047"/>
    <lineage>
        <taxon>Eukaryota</taxon>
        <taxon>Fungi</taxon>
        <taxon>Dikarya</taxon>
        <taxon>Ascomycota</taxon>
        <taxon>Pezizomycotina</taxon>
        <taxon>Eurotiomycetes</taxon>
        <taxon>Eurotiomycetidae</taxon>
        <taxon>Eurotiales</taxon>
        <taxon>Aspergillaceae</taxon>
        <taxon>Aspergillus</taxon>
        <taxon>Aspergillus subgen. Fumigati</taxon>
    </lineage>
</organism>
<protein>
    <recommendedName>
        <fullName evidence="4">Myb-like domain-containing protein</fullName>
    </recommendedName>
</protein>
<dbReference type="AlphaFoldDB" id="A0A397HX60"/>
<feature type="compositionally biased region" description="Low complexity" evidence="1">
    <location>
        <begin position="117"/>
        <end position="131"/>
    </location>
</feature>
<keyword evidence="3" id="KW-1185">Reference proteome</keyword>
<dbReference type="RefSeq" id="XP_026617937.1">
    <property type="nucleotide sequence ID" value="XM_026761879.1"/>
</dbReference>
<accession>A0A397HX60</accession>
<comment type="caution">
    <text evidence="2">The sequence shown here is derived from an EMBL/GenBank/DDBJ whole genome shotgun (WGS) entry which is preliminary data.</text>
</comment>